<comment type="similarity">
    <text evidence="4">Belongs to the PP2C family.</text>
</comment>
<feature type="compositionally biased region" description="Polar residues" evidence="5">
    <location>
        <begin position="438"/>
        <end position="450"/>
    </location>
</feature>
<evidence type="ECO:0000256" key="2">
    <source>
        <dbReference type="ARBA" id="ARBA00022801"/>
    </source>
</evidence>
<evidence type="ECO:0000259" key="6">
    <source>
        <dbReference type="PROSITE" id="PS51746"/>
    </source>
</evidence>
<feature type="region of interest" description="Disordered" evidence="5">
    <location>
        <begin position="381"/>
        <end position="416"/>
    </location>
</feature>
<comment type="caution">
    <text evidence="7">The sequence shown here is derived from an EMBL/GenBank/DDBJ whole genome shotgun (WGS) entry which is preliminary data.</text>
</comment>
<keyword evidence="3 4" id="KW-0904">Protein phosphatase</keyword>
<dbReference type="PANTHER" id="PTHR47992">
    <property type="entry name" value="PROTEIN PHOSPHATASE"/>
    <property type="match status" value="1"/>
</dbReference>
<evidence type="ECO:0000313" key="8">
    <source>
        <dbReference type="Proteomes" id="UP000245119"/>
    </source>
</evidence>
<dbReference type="InterPro" id="IPR036457">
    <property type="entry name" value="PPM-type-like_dom_sf"/>
</dbReference>
<evidence type="ECO:0000313" key="7">
    <source>
        <dbReference type="EMBL" id="PVD31171.1"/>
    </source>
</evidence>
<dbReference type="PROSITE" id="PS51746">
    <property type="entry name" value="PPM_2"/>
    <property type="match status" value="1"/>
</dbReference>
<dbReference type="OrthoDB" id="10025511at2759"/>
<dbReference type="Gene3D" id="3.60.40.10">
    <property type="entry name" value="PPM-type phosphatase domain"/>
    <property type="match status" value="1"/>
</dbReference>
<evidence type="ECO:0000256" key="5">
    <source>
        <dbReference type="SAM" id="MobiDB-lite"/>
    </source>
</evidence>
<dbReference type="Proteomes" id="UP000245119">
    <property type="component" value="Linkage Group LG4"/>
</dbReference>
<dbReference type="GO" id="GO:0004722">
    <property type="term" value="F:protein serine/threonine phosphatase activity"/>
    <property type="evidence" value="ECO:0007669"/>
    <property type="project" value="InterPro"/>
</dbReference>
<sequence>MTSHRIGVNLRVSGNCDQGGRKYMEDTHAIKFVKKDSRDYEFAYFGIFDGHGGPEASRFARDHLLDEITKYEQFWSDNDDDVLFAIKSGFLDTHHAMWKELDKWPRTVSGLPSTSGTTASIAIVKHGKLFIGHVGDSGIVLGCDEGPINAVYMKPVCLTKDHKPDNPEEKERIEKCGGSVVAKSGVQRVVWSRPKVNHKGPVRRSTQIDKIPFLAVARSLGDLWSYDYYKGMFIVSPEPDVSVMKVDPRQHRCLILASDGLWNMITPEEAVSVVTDLEMHFEDRVIHDPMVTVSYWINPAERLVTRALNKWRAKMMKADNISCIVVLIDPLGPSKLTILRRRREEYFQKIHEARLSASSSRISTSAENEAAYQQSVSKINLNRNQSHGSEDADGVERVDVENKGEESSNKEPDCADNINCFPGRGGLAPNDNHHNMCKHSTSSASNTSHGRQGEGDVGQVVSDGNVACRSAPFAFHGVSTQPSFVNKGGKLRPTTGIKGVRTHRVRHLTDPQRHIHRGQLPMTSDMDDSVQATSSLNFTSLLFPLPLPSSVAEDPEDPDKRHHTLSSSVSEPLLKLISLTSSKKASSGTESTLHVQSMASLNGSVHGPSKVSTYSQSTDRRVLRRSCQLTAKVLQMRSPQQCVLHPDFFSTHTSGQILLNQPEGTSGEKLSSQCYTPQCSNPALQKGHPISSNIGKCSDNTGLKKACGTGQQGSNSVKMQKSREFGFLYKTRKTLHRARQAACKALCPENPPFIRPSQIYKRKCDQRRSALEGPCSKRLRPSEGIRLSL</sequence>
<evidence type="ECO:0000256" key="3">
    <source>
        <dbReference type="ARBA" id="ARBA00022912"/>
    </source>
</evidence>
<dbReference type="SMART" id="SM00332">
    <property type="entry name" value="PP2Cc"/>
    <property type="match status" value="1"/>
</dbReference>
<feature type="region of interest" description="Disordered" evidence="5">
    <location>
        <begin position="432"/>
        <end position="460"/>
    </location>
</feature>
<protein>
    <recommendedName>
        <fullName evidence="6">PPM-type phosphatase domain-containing protein</fullName>
    </recommendedName>
</protein>
<dbReference type="SUPFAM" id="SSF81606">
    <property type="entry name" value="PP2C-like"/>
    <property type="match status" value="1"/>
</dbReference>
<proteinExistence type="inferred from homology"/>
<dbReference type="PROSITE" id="PS01032">
    <property type="entry name" value="PPM_1"/>
    <property type="match status" value="1"/>
</dbReference>
<dbReference type="CDD" id="cd00143">
    <property type="entry name" value="PP2Cc"/>
    <property type="match status" value="1"/>
</dbReference>
<name>A0A2T7PCN5_POMCA</name>
<dbReference type="EMBL" id="PZQS01000004">
    <property type="protein sequence ID" value="PVD31171.1"/>
    <property type="molecule type" value="Genomic_DNA"/>
</dbReference>
<gene>
    <name evidence="7" type="ORF">C0Q70_06582</name>
</gene>
<feature type="compositionally biased region" description="Basic and acidic residues" evidence="5">
    <location>
        <begin position="388"/>
        <end position="413"/>
    </location>
</feature>
<dbReference type="FunFam" id="3.60.40.10:FF:000060">
    <property type="entry name" value="Protein phosphatase 2c"/>
    <property type="match status" value="1"/>
</dbReference>
<accession>A0A2T7PCN5</accession>
<organism evidence="7 8">
    <name type="scientific">Pomacea canaliculata</name>
    <name type="common">Golden apple snail</name>
    <dbReference type="NCBI Taxonomy" id="400727"/>
    <lineage>
        <taxon>Eukaryota</taxon>
        <taxon>Metazoa</taxon>
        <taxon>Spiralia</taxon>
        <taxon>Lophotrochozoa</taxon>
        <taxon>Mollusca</taxon>
        <taxon>Gastropoda</taxon>
        <taxon>Caenogastropoda</taxon>
        <taxon>Architaenioglossa</taxon>
        <taxon>Ampullarioidea</taxon>
        <taxon>Ampullariidae</taxon>
        <taxon>Pomacea</taxon>
    </lineage>
</organism>
<dbReference type="AlphaFoldDB" id="A0A2T7PCN5"/>
<keyword evidence="1" id="KW-0479">Metal-binding</keyword>
<evidence type="ECO:0000256" key="4">
    <source>
        <dbReference type="RuleBase" id="RU003465"/>
    </source>
</evidence>
<dbReference type="GO" id="GO:0046872">
    <property type="term" value="F:metal ion binding"/>
    <property type="evidence" value="ECO:0007669"/>
    <property type="project" value="UniProtKB-KW"/>
</dbReference>
<dbReference type="InterPro" id="IPR015655">
    <property type="entry name" value="PP2C"/>
</dbReference>
<reference evidence="7 8" key="1">
    <citation type="submission" date="2018-04" db="EMBL/GenBank/DDBJ databases">
        <title>The genome of golden apple snail Pomacea canaliculata provides insight into stress tolerance and invasive adaptation.</title>
        <authorList>
            <person name="Liu C."/>
            <person name="Liu B."/>
            <person name="Ren Y."/>
            <person name="Zhang Y."/>
            <person name="Wang H."/>
            <person name="Li S."/>
            <person name="Jiang F."/>
            <person name="Yin L."/>
            <person name="Zhang G."/>
            <person name="Qian W."/>
            <person name="Fan W."/>
        </authorList>
    </citation>
    <scope>NUCLEOTIDE SEQUENCE [LARGE SCALE GENOMIC DNA]</scope>
    <source>
        <strain evidence="7">SZHN2017</strain>
        <tissue evidence="7">Muscle</tissue>
    </source>
</reference>
<evidence type="ECO:0000256" key="1">
    <source>
        <dbReference type="ARBA" id="ARBA00022723"/>
    </source>
</evidence>
<dbReference type="STRING" id="400727.A0A2T7PCN5"/>
<keyword evidence="2 4" id="KW-0378">Hydrolase</keyword>
<feature type="domain" description="PPM-type phosphatase" evidence="6">
    <location>
        <begin position="11"/>
        <end position="328"/>
    </location>
</feature>
<dbReference type="InterPro" id="IPR000222">
    <property type="entry name" value="PP2C_BS"/>
</dbReference>
<dbReference type="Pfam" id="PF00481">
    <property type="entry name" value="PP2C"/>
    <property type="match status" value="1"/>
</dbReference>
<dbReference type="InterPro" id="IPR001932">
    <property type="entry name" value="PPM-type_phosphatase-like_dom"/>
</dbReference>
<keyword evidence="8" id="KW-1185">Reference proteome</keyword>